<dbReference type="InterPro" id="IPR005335">
    <property type="entry name" value="Terminase_ssu"/>
</dbReference>
<reference evidence="1 2" key="1">
    <citation type="submission" date="2014-03" db="EMBL/GenBank/DDBJ databases">
        <title>Draft genome sequence of Deinococcus phoenicis 1P10ME.</title>
        <authorList>
            <person name="Stepanov V.G."/>
            <person name="Vaishampayan P."/>
            <person name="Venkateswaran K."/>
            <person name="Fox G.E."/>
        </authorList>
    </citation>
    <scope>NUCLEOTIDE SEQUENCE [LARGE SCALE GENOMIC DNA]</scope>
    <source>
        <strain evidence="1 2">1P10ME</strain>
    </source>
</reference>
<keyword evidence="2" id="KW-1185">Reference proteome</keyword>
<sequence length="241" mass="26782">MTTEAEKQPPTAEELGAALLPKQRAFVEAFLQNFTVAAAGRQAGYSDKASAHRVYKRLDVQAYIQARMSEACMPANEVLGRLSAYARVTGDQFTCEEEYEVPVYEARPLAEQMARLQNRVEQMLRIDPELLKGKIESLNAQIAELEVELAENPDATYQKQVGSKTRTRIVPSLEAAAENGVLFALESIEYGQHGLKWKRVSSVEALTLIGKHHKLFTERTEHSGSVDLGVKYIAGLTEDDL</sequence>
<proteinExistence type="predicted"/>
<dbReference type="Proteomes" id="UP000020492">
    <property type="component" value="Unassembled WGS sequence"/>
</dbReference>
<dbReference type="Pfam" id="PF03592">
    <property type="entry name" value="Terminase_2"/>
    <property type="match status" value="1"/>
</dbReference>
<dbReference type="InterPro" id="IPR038713">
    <property type="entry name" value="Terminase_Gp1_N_sf"/>
</dbReference>
<accession>A0A016QLY3</accession>
<comment type="caution">
    <text evidence="1">The sequence shown here is derived from an EMBL/GenBank/DDBJ whole genome shotgun (WGS) entry which is preliminary data.</text>
</comment>
<name>A0A016QLY3_9DEIO</name>
<dbReference type="OrthoDB" id="66938at2"/>
<gene>
    <name evidence="1" type="ORF">DEIPH_ctg052orf0029</name>
</gene>
<evidence type="ECO:0000313" key="1">
    <source>
        <dbReference type="EMBL" id="EYB67033.1"/>
    </source>
</evidence>
<protein>
    <submittedName>
        <fullName evidence="1">Terminase small subunit</fullName>
    </submittedName>
</protein>
<organism evidence="1 2">
    <name type="scientific">Deinococcus phoenicis</name>
    <dbReference type="NCBI Taxonomy" id="1476583"/>
    <lineage>
        <taxon>Bacteria</taxon>
        <taxon>Thermotogati</taxon>
        <taxon>Deinococcota</taxon>
        <taxon>Deinococci</taxon>
        <taxon>Deinococcales</taxon>
        <taxon>Deinococcaceae</taxon>
        <taxon>Deinococcus</taxon>
    </lineage>
</organism>
<dbReference type="PATRIC" id="fig|1476583.3.peg.2892"/>
<evidence type="ECO:0000313" key="2">
    <source>
        <dbReference type="Proteomes" id="UP000020492"/>
    </source>
</evidence>
<dbReference type="RefSeq" id="WP_034359344.1">
    <property type="nucleotide sequence ID" value="NZ_JHAC01000050.1"/>
</dbReference>
<dbReference type="STRING" id="1476583.DEIPH_ctg052orf0029"/>
<dbReference type="GO" id="GO:0051276">
    <property type="term" value="P:chromosome organization"/>
    <property type="evidence" value="ECO:0007669"/>
    <property type="project" value="InterPro"/>
</dbReference>
<dbReference type="EMBL" id="JHAC01000050">
    <property type="protein sequence ID" value="EYB67033.1"/>
    <property type="molecule type" value="Genomic_DNA"/>
</dbReference>
<dbReference type="Gene3D" id="1.10.10.1400">
    <property type="entry name" value="Terminase, small subunit, N-terminal DNA-binding domain, HTH motif"/>
    <property type="match status" value="1"/>
</dbReference>
<dbReference type="AlphaFoldDB" id="A0A016QLY3"/>